<evidence type="ECO:0000256" key="1">
    <source>
        <dbReference type="ARBA" id="ARBA00004651"/>
    </source>
</evidence>
<dbReference type="InterPro" id="IPR005829">
    <property type="entry name" value="Sugar_transporter_CS"/>
</dbReference>
<feature type="transmembrane region" description="Helical" evidence="8">
    <location>
        <begin position="183"/>
        <end position="202"/>
    </location>
</feature>
<dbReference type="PANTHER" id="PTHR48021:SF1">
    <property type="entry name" value="GH07001P-RELATED"/>
    <property type="match status" value="1"/>
</dbReference>
<dbReference type="GO" id="GO:0005886">
    <property type="term" value="C:plasma membrane"/>
    <property type="evidence" value="ECO:0007669"/>
    <property type="project" value="UniProtKB-SubCell"/>
</dbReference>
<dbReference type="SUPFAM" id="SSF103473">
    <property type="entry name" value="MFS general substrate transporter"/>
    <property type="match status" value="1"/>
</dbReference>
<evidence type="ECO:0000256" key="2">
    <source>
        <dbReference type="ARBA" id="ARBA00022448"/>
    </source>
</evidence>
<feature type="domain" description="Major facilitator superfamily (MFS) profile" evidence="10">
    <location>
        <begin position="112"/>
        <end position="525"/>
    </location>
</feature>
<evidence type="ECO:0000256" key="4">
    <source>
        <dbReference type="ARBA" id="ARBA00022597"/>
    </source>
</evidence>
<dbReference type="Gene3D" id="1.20.1250.20">
    <property type="entry name" value="MFS general substrate transporter like domains"/>
    <property type="match status" value="2"/>
</dbReference>
<feature type="transmembrane region" description="Helical" evidence="8">
    <location>
        <begin position="399"/>
        <end position="419"/>
    </location>
</feature>
<feature type="transmembrane region" description="Helical" evidence="8">
    <location>
        <begin position="270"/>
        <end position="287"/>
    </location>
</feature>
<keyword evidence="3" id="KW-1003">Cell membrane</keyword>
<feature type="transmembrane region" description="Helical" evidence="8">
    <location>
        <begin position="110"/>
        <end position="135"/>
    </location>
</feature>
<keyword evidence="6 8" id="KW-1133">Transmembrane helix</keyword>
<evidence type="ECO:0000313" key="11">
    <source>
        <dbReference type="EMBL" id="KAF9407269.1"/>
    </source>
</evidence>
<feature type="transmembrane region" description="Helical" evidence="8">
    <location>
        <begin position="502"/>
        <end position="521"/>
    </location>
</feature>
<keyword evidence="2" id="KW-0813">Transport</keyword>
<organism evidence="11 12">
    <name type="scientific">Spodoptera exigua</name>
    <name type="common">Beet armyworm</name>
    <name type="synonym">Noctua fulgens</name>
    <dbReference type="NCBI Taxonomy" id="7107"/>
    <lineage>
        <taxon>Eukaryota</taxon>
        <taxon>Metazoa</taxon>
        <taxon>Ecdysozoa</taxon>
        <taxon>Arthropoda</taxon>
        <taxon>Hexapoda</taxon>
        <taxon>Insecta</taxon>
        <taxon>Pterygota</taxon>
        <taxon>Neoptera</taxon>
        <taxon>Endopterygota</taxon>
        <taxon>Lepidoptera</taxon>
        <taxon>Glossata</taxon>
        <taxon>Ditrysia</taxon>
        <taxon>Noctuoidea</taxon>
        <taxon>Noctuidae</taxon>
        <taxon>Amphipyrinae</taxon>
        <taxon>Spodoptera</taxon>
    </lineage>
</organism>
<dbReference type="InterPro" id="IPR050549">
    <property type="entry name" value="MFS_Trehalose_Transporter"/>
</dbReference>
<reference evidence="11" key="1">
    <citation type="submission" date="2020-08" db="EMBL/GenBank/DDBJ databases">
        <title>Spodoptera exigua strain:BAW_Kor-Di-RS1 Genome sequencing and assembly.</title>
        <authorList>
            <person name="Kim J."/>
            <person name="Nam H.Y."/>
            <person name="Kwon M."/>
            <person name="Choi J.H."/>
            <person name="Cho S.R."/>
            <person name="Kim G.-H."/>
        </authorList>
    </citation>
    <scope>NUCLEOTIDE SEQUENCE</scope>
    <source>
        <strain evidence="11">BAW_Kor-Di-RS1</strain>
        <tissue evidence="11">Whole-body</tissue>
    </source>
</reference>
<comment type="caution">
    <text evidence="11">The sequence shown here is derived from an EMBL/GenBank/DDBJ whole genome shotgun (WGS) entry which is preliminary data.</text>
</comment>
<keyword evidence="9" id="KW-0732">Signal</keyword>
<evidence type="ECO:0000256" key="3">
    <source>
        <dbReference type="ARBA" id="ARBA00022475"/>
    </source>
</evidence>
<evidence type="ECO:0000256" key="9">
    <source>
        <dbReference type="SAM" id="SignalP"/>
    </source>
</evidence>
<feature type="transmembrane region" description="Helical" evidence="8">
    <location>
        <begin position="372"/>
        <end position="392"/>
    </location>
</feature>
<dbReference type="Pfam" id="PF00083">
    <property type="entry name" value="Sugar_tr"/>
    <property type="match status" value="1"/>
</dbReference>
<dbReference type="Proteomes" id="UP000648187">
    <property type="component" value="Unassembled WGS sequence"/>
</dbReference>
<feature type="transmembrane region" description="Helical" evidence="8">
    <location>
        <begin position="431"/>
        <end position="457"/>
    </location>
</feature>
<feature type="signal peptide" evidence="9">
    <location>
        <begin position="1"/>
        <end position="15"/>
    </location>
</feature>
<feature type="transmembrane region" description="Helical" evidence="8">
    <location>
        <begin position="155"/>
        <end position="176"/>
    </location>
</feature>
<evidence type="ECO:0000259" key="10">
    <source>
        <dbReference type="PROSITE" id="PS50850"/>
    </source>
</evidence>
<keyword evidence="4" id="KW-0762">Sugar transport</keyword>
<feature type="transmembrane region" description="Helical" evidence="8">
    <location>
        <begin position="338"/>
        <end position="360"/>
    </location>
</feature>
<dbReference type="GO" id="GO:0022857">
    <property type="term" value="F:transmembrane transporter activity"/>
    <property type="evidence" value="ECO:0007669"/>
    <property type="project" value="InterPro"/>
</dbReference>
<dbReference type="EMBL" id="JACKWZ010000489">
    <property type="protein sequence ID" value="KAF9407269.1"/>
    <property type="molecule type" value="Genomic_DNA"/>
</dbReference>
<keyword evidence="7 8" id="KW-0472">Membrane</keyword>
<dbReference type="InterPro" id="IPR005828">
    <property type="entry name" value="MFS_sugar_transport-like"/>
</dbReference>
<dbReference type="AlphaFoldDB" id="A0A835L3D3"/>
<comment type="subcellular location">
    <subcellularLocation>
        <location evidence="1">Cell membrane</location>
        <topology evidence="1">Multi-pass membrane protein</topology>
    </subcellularLocation>
</comment>
<dbReference type="PROSITE" id="PS50850">
    <property type="entry name" value="MFS"/>
    <property type="match status" value="1"/>
</dbReference>
<evidence type="ECO:0000313" key="12">
    <source>
        <dbReference type="Proteomes" id="UP000648187"/>
    </source>
</evidence>
<protein>
    <recommendedName>
        <fullName evidence="10">Major facilitator superfamily (MFS) profile domain-containing protein</fullName>
    </recommendedName>
</protein>
<accession>A0A835L3D3</accession>
<dbReference type="PANTHER" id="PTHR48021">
    <property type="match status" value="1"/>
</dbReference>
<name>A0A835L3D3_SPOEX</name>
<dbReference type="FunFam" id="1.20.1250.20:FF:000218">
    <property type="entry name" value="facilitated trehalose transporter Tret1"/>
    <property type="match status" value="1"/>
</dbReference>
<dbReference type="InterPro" id="IPR036259">
    <property type="entry name" value="MFS_trans_sf"/>
</dbReference>
<evidence type="ECO:0000256" key="5">
    <source>
        <dbReference type="ARBA" id="ARBA00022692"/>
    </source>
</evidence>
<evidence type="ECO:0000256" key="8">
    <source>
        <dbReference type="SAM" id="Phobius"/>
    </source>
</evidence>
<feature type="chain" id="PRO_5032871775" description="Major facilitator superfamily (MFS) profile domain-containing protein" evidence="9">
    <location>
        <begin position="16"/>
        <end position="546"/>
    </location>
</feature>
<feature type="transmembrane region" description="Helical" evidence="8">
    <location>
        <begin position="469"/>
        <end position="490"/>
    </location>
</feature>
<gene>
    <name evidence="11" type="ORF">HW555_012652</name>
</gene>
<dbReference type="PROSITE" id="PS00216">
    <property type="entry name" value="SUGAR_TRANSPORT_1"/>
    <property type="match status" value="1"/>
</dbReference>
<keyword evidence="12" id="KW-1185">Reference proteome</keyword>
<feature type="transmembrane region" description="Helical" evidence="8">
    <location>
        <begin position="241"/>
        <end position="264"/>
    </location>
</feature>
<evidence type="ECO:0000256" key="6">
    <source>
        <dbReference type="ARBA" id="ARBA00022989"/>
    </source>
</evidence>
<dbReference type="InterPro" id="IPR020846">
    <property type="entry name" value="MFS_dom"/>
</dbReference>
<proteinExistence type="predicted"/>
<keyword evidence="5 8" id="KW-0812">Transmembrane</keyword>
<sequence>MILAGIQIMLTTLSALFDFLSDPSDWLIILEYMDNQSDSRILPALLTIPALRRLWRCERNHFLVYVCVAEEYVFRSVLNGKSCETSFSENRFFKLFFEMYSFSNPILRQYLVIITANLAFVSIGLSVSWSSPVLVKLMNKTETILSRPLTYEEGSWIVSIGSGCGLIINFTVGFLMDSLGRKSCLILGFVPRLVMCFLLIFAKEVWVIYLARVFDGFANACILAAVPTYSSEIASKECRGALGTISQIASGLGMLIFLSIGPFLPYFELHVIYVCIIATICLPLWFIPETPYYLYSKGHIKKSLNTLIYLRGSEALALEEMKLYSLKIRTTLKTLGKVVFLSMFLDLVGYNAVLFYMQTILKSTHTSVSEQIASVVNGCIQLVACFCTIFMTDRFGRKPILVTTLMGMALGMLGLGTFFQLKSVAVPTVGFLNFLPLLSMMLVIFCFNAGMGSLCWTVVAELFDGPARAVGASVAIGVATFFAFLITKYFVYVSFAIGVANVYWIFTCNCVITALFVLFFIPETKGKTFLEIQEELGRTIEKTDLK</sequence>
<evidence type="ECO:0000256" key="7">
    <source>
        <dbReference type="ARBA" id="ARBA00023136"/>
    </source>
</evidence>